<evidence type="ECO:0000313" key="1">
    <source>
        <dbReference type="EMBL" id="WZP17344.1"/>
    </source>
</evidence>
<dbReference type="Gene3D" id="3.90.1150.30">
    <property type="match status" value="1"/>
</dbReference>
<dbReference type="InterPro" id="IPR038056">
    <property type="entry name" value="YjbR-like_sf"/>
</dbReference>
<gene>
    <name evidence="1" type="ORF">AAE021_07235</name>
</gene>
<organism evidence="1 2">
    <name type="scientific">Arthrobacter citreus</name>
    <dbReference type="NCBI Taxonomy" id="1670"/>
    <lineage>
        <taxon>Bacteria</taxon>
        <taxon>Bacillati</taxon>
        <taxon>Actinomycetota</taxon>
        <taxon>Actinomycetes</taxon>
        <taxon>Micrococcales</taxon>
        <taxon>Micrococcaceae</taxon>
        <taxon>Arthrobacter</taxon>
    </lineage>
</organism>
<sequence length="115" mass="12921">MIGEELQQIARDTAASLDDVSHGRPFTPHLDVWKVRGKVFLIVTDDPDLQIITVKVDPPYGDALRRDHETITSGHYLDKRHWISIGPGNGITTELIEDLVYTSYDLAGGRTREHS</sequence>
<accession>A0ABZ2ZYW8</accession>
<name>A0ABZ2ZYW8_9MICC</name>
<dbReference type="RefSeq" id="WP_342024941.1">
    <property type="nucleotide sequence ID" value="NZ_CP151657.1"/>
</dbReference>
<evidence type="ECO:0000313" key="2">
    <source>
        <dbReference type="Proteomes" id="UP001448858"/>
    </source>
</evidence>
<dbReference type="EMBL" id="CP151657">
    <property type="protein sequence ID" value="WZP17344.1"/>
    <property type="molecule type" value="Genomic_DNA"/>
</dbReference>
<dbReference type="SUPFAM" id="SSF142906">
    <property type="entry name" value="YjbR-like"/>
    <property type="match status" value="1"/>
</dbReference>
<dbReference type="InterPro" id="IPR058532">
    <property type="entry name" value="YjbR/MT2646/Rv2570-like"/>
</dbReference>
<keyword evidence="2" id="KW-1185">Reference proteome</keyword>
<dbReference type="GO" id="GO:0003677">
    <property type="term" value="F:DNA binding"/>
    <property type="evidence" value="ECO:0007669"/>
    <property type="project" value="UniProtKB-KW"/>
</dbReference>
<dbReference type="Proteomes" id="UP001448858">
    <property type="component" value="Chromosome"/>
</dbReference>
<dbReference type="InterPro" id="IPR007351">
    <property type="entry name" value="YjbR"/>
</dbReference>
<dbReference type="PANTHER" id="PTHR35145">
    <property type="entry name" value="CYTOPLASMIC PROTEIN-RELATED"/>
    <property type="match status" value="1"/>
</dbReference>
<reference evidence="1 2" key="1">
    <citation type="submission" date="2024-04" db="EMBL/GenBank/DDBJ databases">
        <title>Arthrobacter sp. from Plains bison fecal sample.</title>
        <authorList>
            <person name="Ruzzini A."/>
        </authorList>
    </citation>
    <scope>NUCLEOTIDE SEQUENCE [LARGE SCALE GENOMIC DNA]</scope>
    <source>
        <strain evidence="1 2">EINP1</strain>
    </source>
</reference>
<protein>
    <submittedName>
        <fullName evidence="1">MmcQ/YjbR family DNA-binding protein</fullName>
    </submittedName>
</protein>
<dbReference type="Pfam" id="PF04237">
    <property type="entry name" value="YjbR"/>
    <property type="match status" value="1"/>
</dbReference>
<keyword evidence="1" id="KW-0238">DNA-binding</keyword>
<dbReference type="PANTHER" id="PTHR35145:SF1">
    <property type="entry name" value="CYTOPLASMIC PROTEIN"/>
    <property type="match status" value="1"/>
</dbReference>
<proteinExistence type="predicted"/>